<gene>
    <name evidence="1" type="ORF">GA0070618_2467</name>
</gene>
<protein>
    <submittedName>
        <fullName evidence="1">Uncharacterized protein</fullName>
    </submittedName>
</protein>
<evidence type="ECO:0000313" key="1">
    <source>
        <dbReference type="EMBL" id="SCE99252.1"/>
    </source>
</evidence>
<accession>A0A1C4WSQ9</accession>
<sequence length="166" mass="17138">MPLTSRAGVDRRRSTATGTGTLAALVLVAVCGSPSYVRWAGDSTDPNSAAGWFLRLLAWPSWRFDSDRPVETLFTDGLRALLVVVLAATLLYLLPGPQTAPAAGLFSQLFSGWGAYVFAAGFAALLSSLFGADSSLFVAVQAAGTGAAYGFFAGWIVGVASLGGRA</sequence>
<proteinExistence type="predicted"/>
<dbReference type="AlphaFoldDB" id="A0A1C4WSQ9"/>
<dbReference type="Proteomes" id="UP000198253">
    <property type="component" value="Chromosome I"/>
</dbReference>
<dbReference type="RefSeq" id="WP_088981753.1">
    <property type="nucleotide sequence ID" value="NZ_LT607413.1"/>
</dbReference>
<organism evidence="1 2">
    <name type="scientific">Micromonospora echinospora</name>
    <name type="common">Micromonospora purpurea</name>
    <dbReference type="NCBI Taxonomy" id="1877"/>
    <lineage>
        <taxon>Bacteria</taxon>
        <taxon>Bacillati</taxon>
        <taxon>Actinomycetota</taxon>
        <taxon>Actinomycetes</taxon>
        <taxon>Micromonosporales</taxon>
        <taxon>Micromonosporaceae</taxon>
        <taxon>Micromonospora</taxon>
    </lineage>
</organism>
<name>A0A1C4WSQ9_MICEC</name>
<keyword evidence="2" id="KW-1185">Reference proteome</keyword>
<evidence type="ECO:0000313" key="2">
    <source>
        <dbReference type="Proteomes" id="UP000198253"/>
    </source>
</evidence>
<dbReference type="InParanoid" id="A0A1C4WSQ9"/>
<dbReference type="OrthoDB" id="3403351at2"/>
<reference evidence="2" key="1">
    <citation type="submission" date="2016-06" db="EMBL/GenBank/DDBJ databases">
        <authorList>
            <person name="Varghese N."/>
            <person name="Submissions Spin"/>
        </authorList>
    </citation>
    <scope>NUCLEOTIDE SEQUENCE [LARGE SCALE GENOMIC DNA]</scope>
    <source>
        <strain evidence="2">DSM 43816</strain>
    </source>
</reference>
<dbReference type="EMBL" id="LT607413">
    <property type="protein sequence ID" value="SCE99252.1"/>
    <property type="molecule type" value="Genomic_DNA"/>
</dbReference>